<dbReference type="Proteomes" id="UP000233781">
    <property type="component" value="Unassembled WGS sequence"/>
</dbReference>
<organism evidence="2 3">
    <name type="scientific">Phycicoccus duodecadis</name>
    <dbReference type="NCBI Taxonomy" id="173053"/>
    <lineage>
        <taxon>Bacteria</taxon>
        <taxon>Bacillati</taxon>
        <taxon>Actinomycetota</taxon>
        <taxon>Actinomycetes</taxon>
        <taxon>Micrococcales</taxon>
        <taxon>Intrasporangiaceae</taxon>
        <taxon>Phycicoccus</taxon>
    </lineage>
</organism>
<reference evidence="2 3" key="1">
    <citation type="submission" date="2017-12" db="EMBL/GenBank/DDBJ databases">
        <title>Sequencing the genomes of 1000 Actinobacteria strains.</title>
        <authorList>
            <person name="Klenk H.-P."/>
        </authorList>
    </citation>
    <scope>NUCLEOTIDE SEQUENCE [LARGE SCALE GENOMIC DNA]</scope>
    <source>
        <strain evidence="2 3">DSM 12806</strain>
    </source>
</reference>
<evidence type="ECO:0000313" key="3">
    <source>
        <dbReference type="Proteomes" id="UP000233781"/>
    </source>
</evidence>
<accession>A0A2N3YJN7</accession>
<name>A0A2N3YJN7_9MICO</name>
<comment type="caution">
    <text evidence="2">The sequence shown here is derived from an EMBL/GenBank/DDBJ whole genome shotgun (WGS) entry which is preliminary data.</text>
</comment>
<gene>
    <name evidence="2" type="ORF">ATL31_1916</name>
</gene>
<dbReference type="RefSeq" id="WP_101395558.1">
    <property type="nucleotide sequence ID" value="NZ_PJNE01000001.1"/>
</dbReference>
<proteinExistence type="predicted"/>
<dbReference type="InterPro" id="IPR036291">
    <property type="entry name" value="NAD(P)-bd_dom_sf"/>
</dbReference>
<dbReference type="AlphaFoldDB" id="A0A2N3YJN7"/>
<dbReference type="InterPro" id="IPR001509">
    <property type="entry name" value="Epimerase_deHydtase"/>
</dbReference>
<protein>
    <submittedName>
        <fullName evidence="2">dTDP-L-rhamnose 4-epimerase</fullName>
    </submittedName>
</protein>
<feature type="domain" description="NAD-dependent epimerase/dehydratase" evidence="1">
    <location>
        <begin position="4"/>
        <end position="260"/>
    </location>
</feature>
<sequence>MILLLTGGAGFIGQYLARRLVAAGHGVVALDSLLPQVHADPEASVAAFPGPVLVGDVADADAWRDLPGDVGAVVHLAAETGTGQSMYEVERYHHVNVGGTRAAAAFARERGVPLLSLSSRAVYGEGGYACPQHGTTFGVRCCERAEPVPSHEDDPHRPVSVYGETKSLAEAAALEAIGGAVPLTVVRPQNVVGPGQSLHNPYTGVLAAFLAMLREGRPLTVYGDGHQTRDLVHVDDLAVLLAWAVDHPPTAGEPRVLNAGSGRRTTLLELAAAAVAGAPIEGADVTHLDVHRAGDIEHACADLGRLRALGAPLPRWSAHDAVADFVRRSWDQPGAGASAWDDALAELARRGLTS</sequence>
<dbReference type="Gene3D" id="3.40.50.720">
    <property type="entry name" value="NAD(P)-binding Rossmann-like Domain"/>
    <property type="match status" value="1"/>
</dbReference>
<evidence type="ECO:0000259" key="1">
    <source>
        <dbReference type="Pfam" id="PF01370"/>
    </source>
</evidence>
<keyword evidence="3" id="KW-1185">Reference proteome</keyword>
<dbReference type="InterPro" id="IPR050177">
    <property type="entry name" value="Lipid_A_modif_metabolic_enz"/>
</dbReference>
<dbReference type="PANTHER" id="PTHR43245">
    <property type="entry name" value="BIFUNCTIONAL POLYMYXIN RESISTANCE PROTEIN ARNA"/>
    <property type="match status" value="1"/>
</dbReference>
<dbReference type="Pfam" id="PF01370">
    <property type="entry name" value="Epimerase"/>
    <property type="match status" value="1"/>
</dbReference>
<evidence type="ECO:0000313" key="2">
    <source>
        <dbReference type="EMBL" id="PKW27081.1"/>
    </source>
</evidence>
<dbReference type="PANTHER" id="PTHR43245:SF13">
    <property type="entry name" value="UDP-D-APIOSE_UDP-D-XYLOSE SYNTHASE 2"/>
    <property type="match status" value="1"/>
</dbReference>
<dbReference type="SUPFAM" id="SSF51735">
    <property type="entry name" value="NAD(P)-binding Rossmann-fold domains"/>
    <property type="match status" value="1"/>
</dbReference>
<dbReference type="EMBL" id="PJNE01000001">
    <property type="protein sequence ID" value="PKW27081.1"/>
    <property type="molecule type" value="Genomic_DNA"/>
</dbReference>
<dbReference type="OrthoDB" id="9801785at2"/>